<dbReference type="InterPro" id="IPR042045">
    <property type="entry name" value="EXOC6/Sec15_C_dom1"/>
</dbReference>
<evidence type="ECO:0000256" key="1">
    <source>
        <dbReference type="ARBA" id="ARBA00002660"/>
    </source>
</evidence>
<evidence type="ECO:0000259" key="8">
    <source>
        <dbReference type="Pfam" id="PF20651"/>
    </source>
</evidence>
<dbReference type="GO" id="GO:0006893">
    <property type="term" value="P:Golgi to plasma membrane transport"/>
    <property type="evidence" value="ECO:0007669"/>
    <property type="project" value="TreeGrafter"/>
</dbReference>
<evidence type="ECO:0000256" key="6">
    <source>
        <dbReference type="PIRNR" id="PIRNR025007"/>
    </source>
</evidence>
<evidence type="ECO:0000256" key="3">
    <source>
        <dbReference type="ARBA" id="ARBA00022448"/>
    </source>
</evidence>
<dbReference type="EMBL" id="OU895878">
    <property type="protein sequence ID" value="CAG9804596.1"/>
    <property type="molecule type" value="Genomic_DNA"/>
</dbReference>
<evidence type="ECO:0000256" key="4">
    <source>
        <dbReference type="ARBA" id="ARBA00022483"/>
    </source>
</evidence>
<protein>
    <recommendedName>
        <fullName evidence="6">Exocyst complex component</fullName>
    </recommendedName>
</protein>
<proteinExistence type="inferred from homology"/>
<dbReference type="InterPro" id="IPR042044">
    <property type="entry name" value="EXOC6PINT-1/Sec15/Tip20_C_dom2"/>
</dbReference>
<dbReference type="InterPro" id="IPR048359">
    <property type="entry name" value="EXOC6_Sec15_N"/>
</dbReference>
<reference evidence="9" key="2">
    <citation type="submission" date="2022-10" db="EMBL/GenBank/DDBJ databases">
        <authorList>
            <consortium name="ENA_rothamsted_submissions"/>
            <consortium name="culmorum"/>
            <person name="King R."/>
        </authorList>
    </citation>
    <scope>NUCLEOTIDE SEQUENCE</scope>
</reference>
<dbReference type="OrthoDB" id="10267033at2759"/>
<reference evidence="9" key="1">
    <citation type="submission" date="2022-01" db="EMBL/GenBank/DDBJ databases">
        <authorList>
            <person name="King R."/>
        </authorList>
    </citation>
    <scope>NUCLEOTIDE SEQUENCE</scope>
</reference>
<dbReference type="FunFam" id="1.10.357.30:FF:000003">
    <property type="entry name" value="Exocyst complex component"/>
    <property type="match status" value="1"/>
</dbReference>
<dbReference type="PIRSF" id="PIRSF025007">
    <property type="entry name" value="Sec15"/>
    <property type="match status" value="1"/>
</dbReference>
<organism evidence="9 10">
    <name type="scientific">Chironomus riparius</name>
    <dbReference type="NCBI Taxonomy" id="315576"/>
    <lineage>
        <taxon>Eukaryota</taxon>
        <taxon>Metazoa</taxon>
        <taxon>Ecdysozoa</taxon>
        <taxon>Arthropoda</taxon>
        <taxon>Hexapoda</taxon>
        <taxon>Insecta</taxon>
        <taxon>Pterygota</taxon>
        <taxon>Neoptera</taxon>
        <taxon>Endopterygota</taxon>
        <taxon>Diptera</taxon>
        <taxon>Nematocera</taxon>
        <taxon>Chironomoidea</taxon>
        <taxon>Chironomidae</taxon>
        <taxon>Chironominae</taxon>
        <taxon>Chironomus</taxon>
    </lineage>
</organism>
<dbReference type="AlphaFoldDB" id="A0A9N9WSV9"/>
<dbReference type="PANTHER" id="PTHR12702:SF0">
    <property type="entry name" value="EXOCYST COMPLEX COMPONENT 6"/>
    <property type="match status" value="1"/>
</dbReference>
<evidence type="ECO:0000313" key="9">
    <source>
        <dbReference type="EMBL" id="CAG9804596.1"/>
    </source>
</evidence>
<accession>A0A9N9WSV9</accession>
<gene>
    <name evidence="9" type="ORF">CHIRRI_LOCUS7479</name>
</gene>
<dbReference type="GO" id="GO:0006886">
    <property type="term" value="P:intracellular protein transport"/>
    <property type="evidence" value="ECO:0007669"/>
    <property type="project" value="InterPro"/>
</dbReference>
<dbReference type="PANTHER" id="PTHR12702">
    <property type="entry name" value="SEC15"/>
    <property type="match status" value="1"/>
</dbReference>
<evidence type="ECO:0000313" key="10">
    <source>
        <dbReference type="Proteomes" id="UP001153620"/>
    </source>
</evidence>
<dbReference type="InterPro" id="IPR046361">
    <property type="entry name" value="EXOC6/Sec15_C"/>
</dbReference>
<dbReference type="FunFam" id="1.20.58.670:FF:000002">
    <property type="entry name" value="Exocyst complex component"/>
    <property type="match status" value="1"/>
</dbReference>
<dbReference type="Gene3D" id="1.10.357.30">
    <property type="entry name" value="Exocyst complex subunit Sec15 C-terminal domain, N-terminal subdomain"/>
    <property type="match status" value="1"/>
</dbReference>
<evidence type="ECO:0000256" key="2">
    <source>
        <dbReference type="ARBA" id="ARBA00007944"/>
    </source>
</evidence>
<dbReference type="GO" id="GO:0000145">
    <property type="term" value="C:exocyst"/>
    <property type="evidence" value="ECO:0007669"/>
    <property type="project" value="UniProtKB-UniRule"/>
</dbReference>
<sequence length="762" mass="88319">MTTNILIQEIEAVEENYQSTFRTLLQSDSKLEVVCEQHSAILEKRIVHHDKEIERICRDYQGFIDSIRELLQVRAQTNNLNTEVISLNSALNQANQGLIKKGYELLEARKVESNIASTIETLSICMPVLECYSKLMKQVNEKRYYPALKTLEVLEREHLPKVANYRFATAIIENIPRLKKEIKSLDDFCEFLQKVRDYSHFIGERALRHTKESQKRNLKTVLEEHSAKISEEYSMDDEELCAADLIDFSPIYRCLHIYTVLDDKEYFAKYYQKQRKDQAKLVLQAPQAMHDNLDAYKKYIYSIVGFFIVEDHVMNTSSGEIVTRSYLEDLWNTSLGKAINVLSMSSSSCTDPNILLRIKNLIMLSITTLKYHGYTVTQLFDFLLELRDHYNEVLLQRWVIEFRDILNNCDFLPLETNTIEEYESVLERFPFHSEQLEQQPFPKKFPFSRMVPEVYQQAMEFMFSCMKFSEELTLSPNEVATMVRKAANLLLTRSFSGCLSLVFKSPGSSLALQQVIQIIIDTQYLEKAGPFLDEFVCKMTGTQNQQAPSMAMFQVARAEAEQQVSIKLCSKLDEFFEELESYDWLLTESIGHASPFISDLISFLQSTFHSFSFILPNVALIACRKACEHIANAIYKLLLSEDVKQVTIGAIQQISLDLMQCEFFAASDPVPGLKENELSKYFAQVRQLLDLLILEEWSVYLHDYGKAENRYSLVEPSTIIVLIEKIREAEKKNMFTVLKKSERDKKKLLETVLKQLKQLAER</sequence>
<dbReference type="Proteomes" id="UP001153620">
    <property type="component" value="Chromosome 2"/>
</dbReference>
<keyword evidence="10" id="KW-1185">Reference proteome</keyword>
<comment type="similarity">
    <text evidence="2 6">Belongs to the SEC15 family.</text>
</comment>
<dbReference type="Pfam" id="PF04091">
    <property type="entry name" value="Sec15_C"/>
    <property type="match status" value="1"/>
</dbReference>
<dbReference type="GO" id="GO:0090522">
    <property type="term" value="P:vesicle tethering involved in exocytosis"/>
    <property type="evidence" value="ECO:0007669"/>
    <property type="project" value="UniProtKB-UniRule"/>
</dbReference>
<evidence type="ECO:0000259" key="7">
    <source>
        <dbReference type="Pfam" id="PF04091"/>
    </source>
</evidence>
<keyword evidence="4 6" id="KW-0268">Exocytosis</keyword>
<feature type="domain" description="Exocyst complex component EXOC6/Sec15 N-terminal" evidence="8">
    <location>
        <begin position="42"/>
        <end position="206"/>
    </location>
</feature>
<name>A0A9N9WSV9_9DIPT</name>
<keyword evidence="3 6" id="KW-0813">Transport</keyword>
<dbReference type="Gene3D" id="1.20.58.670">
    <property type="entry name" value="Dsl1p vesicle tethering complex, Tip20p subunit, domain D"/>
    <property type="match status" value="1"/>
</dbReference>
<comment type="function">
    <text evidence="1 6">Component of the exocyst complex involved in the docking of exocytic vesicles with fusion sites on the plasma membrane.</text>
</comment>
<feature type="domain" description="Exocyst complex subunit EXOC6/Sec15 C-terminal" evidence="7">
    <location>
        <begin position="378"/>
        <end position="725"/>
    </location>
</feature>
<dbReference type="GO" id="GO:0016020">
    <property type="term" value="C:membrane"/>
    <property type="evidence" value="ECO:0007669"/>
    <property type="project" value="TreeGrafter"/>
</dbReference>
<evidence type="ECO:0000256" key="5">
    <source>
        <dbReference type="ARBA" id="ARBA00023054"/>
    </source>
</evidence>
<dbReference type="InterPro" id="IPR007225">
    <property type="entry name" value="EXOC6/Sec15"/>
</dbReference>
<dbReference type="Pfam" id="PF20651">
    <property type="entry name" value="EXOC6_Sec15_N"/>
    <property type="match status" value="1"/>
</dbReference>
<keyword evidence="5" id="KW-0175">Coiled coil</keyword>